<keyword evidence="3" id="KW-0804">Transcription</keyword>
<dbReference type="Proteomes" id="UP000515344">
    <property type="component" value="Chromosome"/>
</dbReference>
<keyword evidence="6" id="KW-1185">Reference proteome</keyword>
<reference evidence="6" key="1">
    <citation type="submission" date="2020-08" db="EMBL/GenBank/DDBJ databases">
        <title>Lacibacter sp. S13-6-6 genome sequencing.</title>
        <authorList>
            <person name="Jin L."/>
        </authorList>
    </citation>
    <scope>NUCLEOTIDE SEQUENCE [LARGE SCALE GENOMIC DNA]</scope>
    <source>
        <strain evidence="6">S13-6-6</strain>
    </source>
</reference>
<dbReference type="PROSITE" id="PS50949">
    <property type="entry name" value="HTH_GNTR"/>
    <property type="match status" value="1"/>
</dbReference>
<dbReference type="PANTHER" id="PTHR38445:SF9">
    <property type="entry name" value="HTH-TYPE TRANSCRIPTIONAL REPRESSOR YTRA"/>
    <property type="match status" value="1"/>
</dbReference>
<gene>
    <name evidence="5" type="ORF">H4075_11615</name>
</gene>
<dbReference type="InterPro" id="IPR036390">
    <property type="entry name" value="WH_DNA-bd_sf"/>
</dbReference>
<dbReference type="CDD" id="cd07377">
    <property type="entry name" value="WHTH_GntR"/>
    <property type="match status" value="1"/>
</dbReference>
<dbReference type="SMART" id="SM00345">
    <property type="entry name" value="HTH_GNTR"/>
    <property type="match status" value="1"/>
</dbReference>
<dbReference type="PANTHER" id="PTHR38445">
    <property type="entry name" value="HTH-TYPE TRANSCRIPTIONAL REPRESSOR YTRA"/>
    <property type="match status" value="1"/>
</dbReference>
<dbReference type="SUPFAM" id="SSF53822">
    <property type="entry name" value="Periplasmic binding protein-like I"/>
    <property type="match status" value="1"/>
</dbReference>
<evidence type="ECO:0000313" key="5">
    <source>
        <dbReference type="EMBL" id="QNA42746.1"/>
    </source>
</evidence>
<evidence type="ECO:0000313" key="6">
    <source>
        <dbReference type="Proteomes" id="UP000515344"/>
    </source>
</evidence>
<dbReference type="EMBL" id="CP060007">
    <property type="protein sequence ID" value="QNA42746.1"/>
    <property type="molecule type" value="Genomic_DNA"/>
</dbReference>
<protein>
    <submittedName>
        <fullName evidence="5">Substrate-binding domain-containing protein</fullName>
    </submittedName>
</protein>
<dbReference type="GO" id="GO:0003677">
    <property type="term" value="F:DNA binding"/>
    <property type="evidence" value="ECO:0007669"/>
    <property type="project" value="UniProtKB-KW"/>
</dbReference>
<dbReference type="InterPro" id="IPR036388">
    <property type="entry name" value="WH-like_DNA-bd_sf"/>
</dbReference>
<dbReference type="Pfam" id="PF13377">
    <property type="entry name" value="Peripla_BP_3"/>
    <property type="match status" value="1"/>
</dbReference>
<evidence type="ECO:0000256" key="3">
    <source>
        <dbReference type="ARBA" id="ARBA00023163"/>
    </source>
</evidence>
<feature type="domain" description="HTH gntR-type" evidence="4">
    <location>
        <begin position="17"/>
        <end position="85"/>
    </location>
</feature>
<evidence type="ECO:0000259" key="4">
    <source>
        <dbReference type="PROSITE" id="PS50949"/>
    </source>
</evidence>
<evidence type="ECO:0000256" key="2">
    <source>
        <dbReference type="ARBA" id="ARBA00023125"/>
    </source>
</evidence>
<dbReference type="KEGG" id="lacs:H4075_11615"/>
<dbReference type="Gene3D" id="3.40.50.2300">
    <property type="match status" value="2"/>
</dbReference>
<proteinExistence type="predicted"/>
<organism evidence="5 6">
    <name type="scientific">Lacibacter sediminis</name>
    <dbReference type="NCBI Taxonomy" id="2760713"/>
    <lineage>
        <taxon>Bacteria</taxon>
        <taxon>Pseudomonadati</taxon>
        <taxon>Bacteroidota</taxon>
        <taxon>Chitinophagia</taxon>
        <taxon>Chitinophagales</taxon>
        <taxon>Chitinophagaceae</taxon>
        <taxon>Lacibacter</taxon>
    </lineage>
</organism>
<keyword evidence="2" id="KW-0238">DNA-binding</keyword>
<dbReference type="AlphaFoldDB" id="A0A7G5XB93"/>
<dbReference type="RefSeq" id="WP_182801012.1">
    <property type="nucleotide sequence ID" value="NZ_CP060007.1"/>
</dbReference>
<dbReference type="GO" id="GO:0003700">
    <property type="term" value="F:DNA-binding transcription factor activity"/>
    <property type="evidence" value="ECO:0007669"/>
    <property type="project" value="InterPro"/>
</dbReference>
<dbReference type="Gene3D" id="1.10.10.10">
    <property type="entry name" value="Winged helix-like DNA-binding domain superfamily/Winged helix DNA-binding domain"/>
    <property type="match status" value="1"/>
</dbReference>
<evidence type="ECO:0000256" key="1">
    <source>
        <dbReference type="ARBA" id="ARBA00023015"/>
    </source>
</evidence>
<dbReference type="InterPro" id="IPR046335">
    <property type="entry name" value="LacI/GalR-like_sensor"/>
</dbReference>
<accession>A0A7G5XB93</accession>
<dbReference type="SUPFAM" id="SSF46785">
    <property type="entry name" value="Winged helix' DNA-binding domain"/>
    <property type="match status" value="1"/>
</dbReference>
<keyword evidence="1" id="KW-0805">Transcription regulation</keyword>
<name>A0A7G5XB93_9BACT</name>
<sequence>MSDNIYRHILIDEQSITPKYVQIVNSILKAVEMGSIGKDYLLPSINDLSFELSIARDTAEKAYRQLKQLGVVGSVPGKGYFIAKTDIRQDIRVFLLFNKLSAHKKIIYDSFVATIGDQAAIDFYIYNNDYALFKKLMQSRKKGYTHYVIIPHFLEGGENAYEVINEIDEGALILLDKIIPGIKGEYGAVYENFEKDIFNALKTALPQLSNYQTLKIVFPSYTYFPNEILEGFERFCTEYAFAYKVVHEIAAEPIRKGEAYINLMEDDLVVLLEKIQETKLKVGKDIGIISYNETPWKRFILNGITTISTDFKKMGEMAAQAVLSNERKHEEVPFSLTLRDSL</sequence>
<dbReference type="InterPro" id="IPR000524">
    <property type="entry name" value="Tscrpt_reg_HTH_GntR"/>
</dbReference>
<dbReference type="InterPro" id="IPR028082">
    <property type="entry name" value="Peripla_BP_I"/>
</dbReference>